<evidence type="ECO:0000313" key="1">
    <source>
        <dbReference type="EMBL" id="MFD1104339.1"/>
    </source>
</evidence>
<evidence type="ECO:0000313" key="2">
    <source>
        <dbReference type="Proteomes" id="UP001597203"/>
    </source>
</evidence>
<sequence length="123" mass="13853">MEILGRERRRRWTDAEKLEILAAVGVNGETLARVARRYDVSRSQIYNWRREFKERGLLPAPVGSTFLPFDIGAPMLNAQLALEEQTVSPAIVELCLGQGRRLRFDSGIEAATLTRLIRSVEAA</sequence>
<dbReference type="RefSeq" id="WP_380909584.1">
    <property type="nucleotide sequence ID" value="NZ_JBHTLS010000093.1"/>
</dbReference>
<dbReference type="InterPro" id="IPR010921">
    <property type="entry name" value="Trp_repressor/repl_initiator"/>
</dbReference>
<dbReference type="Pfam" id="PF01527">
    <property type="entry name" value="HTH_Tnp_1"/>
    <property type="match status" value="1"/>
</dbReference>
<dbReference type="InterPro" id="IPR036388">
    <property type="entry name" value="WH-like_DNA-bd_sf"/>
</dbReference>
<protein>
    <submittedName>
        <fullName evidence="1">Transposase</fullName>
    </submittedName>
</protein>
<dbReference type="NCBIfam" id="NF047595">
    <property type="entry name" value="IS66_ISRel24_TnpA"/>
    <property type="match status" value="1"/>
</dbReference>
<dbReference type="InterPro" id="IPR002514">
    <property type="entry name" value="Transposase_8"/>
</dbReference>
<dbReference type="Proteomes" id="UP001597203">
    <property type="component" value="Unassembled WGS sequence"/>
</dbReference>
<keyword evidence="2" id="KW-1185">Reference proteome</keyword>
<accession>A0ABW3NX19</accession>
<name>A0ABW3NX19_9SPHN</name>
<proteinExistence type="predicted"/>
<reference evidence="2" key="1">
    <citation type="journal article" date="2019" name="Int. J. Syst. Evol. Microbiol.">
        <title>The Global Catalogue of Microorganisms (GCM) 10K type strain sequencing project: providing services to taxonomists for standard genome sequencing and annotation.</title>
        <authorList>
            <consortium name="The Broad Institute Genomics Platform"/>
            <consortium name="The Broad Institute Genome Sequencing Center for Infectious Disease"/>
            <person name="Wu L."/>
            <person name="Ma J."/>
        </authorList>
    </citation>
    <scope>NUCLEOTIDE SEQUENCE [LARGE SCALE GENOMIC DNA]</scope>
    <source>
        <strain evidence="2">CCUG 54329</strain>
    </source>
</reference>
<gene>
    <name evidence="1" type="ORF">ACFQ24_05540</name>
</gene>
<comment type="caution">
    <text evidence="1">The sequence shown here is derived from an EMBL/GenBank/DDBJ whole genome shotgun (WGS) entry which is preliminary data.</text>
</comment>
<dbReference type="Gene3D" id="1.10.10.10">
    <property type="entry name" value="Winged helix-like DNA-binding domain superfamily/Winged helix DNA-binding domain"/>
    <property type="match status" value="1"/>
</dbReference>
<dbReference type="SUPFAM" id="SSF48295">
    <property type="entry name" value="TrpR-like"/>
    <property type="match status" value="1"/>
</dbReference>
<dbReference type="EMBL" id="JBHTLS010000093">
    <property type="protein sequence ID" value="MFD1104339.1"/>
    <property type="molecule type" value="Genomic_DNA"/>
</dbReference>
<organism evidence="1 2">
    <name type="scientific">Sphingobium olei</name>
    <dbReference type="NCBI Taxonomy" id="420955"/>
    <lineage>
        <taxon>Bacteria</taxon>
        <taxon>Pseudomonadati</taxon>
        <taxon>Pseudomonadota</taxon>
        <taxon>Alphaproteobacteria</taxon>
        <taxon>Sphingomonadales</taxon>
        <taxon>Sphingomonadaceae</taxon>
        <taxon>Sphingobium</taxon>
    </lineage>
</organism>